<evidence type="ECO:0000256" key="2">
    <source>
        <dbReference type="ARBA" id="ARBA00022490"/>
    </source>
</evidence>
<dbReference type="PANTHER" id="PTHR19849">
    <property type="entry name" value="PHOSPHOLIPASE A-2-ACTIVATING PROTEIN"/>
    <property type="match status" value="1"/>
</dbReference>
<dbReference type="PANTHER" id="PTHR19849:SF0">
    <property type="entry name" value="PHOSPHOLIPASE A-2-ACTIVATING PROTEIN"/>
    <property type="match status" value="1"/>
</dbReference>
<dbReference type="GO" id="GO:0005737">
    <property type="term" value="C:cytoplasm"/>
    <property type="evidence" value="ECO:0007669"/>
    <property type="project" value="UniProtKB-SubCell"/>
</dbReference>
<feature type="domain" description="PFU" evidence="6">
    <location>
        <begin position="365"/>
        <end position="461"/>
    </location>
</feature>
<feature type="repeat" description="WD" evidence="5">
    <location>
        <begin position="107"/>
        <end position="139"/>
    </location>
</feature>
<dbReference type="InterPro" id="IPR020472">
    <property type="entry name" value="WD40_PAC1"/>
</dbReference>
<feature type="repeat" description="WD" evidence="5">
    <location>
        <begin position="188"/>
        <end position="229"/>
    </location>
</feature>
<keyword evidence="2" id="KW-0963">Cytoplasm</keyword>
<dbReference type="InterPro" id="IPR015155">
    <property type="entry name" value="PFU"/>
</dbReference>
<keyword evidence="9" id="KW-1185">Reference proteome</keyword>
<evidence type="ECO:0000259" key="7">
    <source>
        <dbReference type="PROSITE" id="PS51396"/>
    </source>
</evidence>
<dbReference type="InterPro" id="IPR019775">
    <property type="entry name" value="WD40_repeat_CS"/>
</dbReference>
<dbReference type="PROSITE" id="PS50294">
    <property type="entry name" value="WD_REPEATS_REGION"/>
    <property type="match status" value="1"/>
</dbReference>
<dbReference type="EMBL" id="CP034457">
    <property type="protein sequence ID" value="QBM87163.1"/>
    <property type="molecule type" value="Genomic_DNA"/>
</dbReference>
<dbReference type="GO" id="GO:0043130">
    <property type="term" value="F:ubiquitin binding"/>
    <property type="evidence" value="ECO:0007669"/>
    <property type="project" value="TreeGrafter"/>
</dbReference>
<dbReference type="Pfam" id="PF08324">
    <property type="entry name" value="PUL"/>
    <property type="match status" value="1"/>
</dbReference>
<dbReference type="GO" id="GO:0010992">
    <property type="term" value="P:ubiquitin recycling"/>
    <property type="evidence" value="ECO:0007669"/>
    <property type="project" value="TreeGrafter"/>
</dbReference>
<name>A0A4V1ADW8_9ASCO</name>
<dbReference type="PROSITE" id="PS51394">
    <property type="entry name" value="PFU"/>
    <property type="match status" value="1"/>
</dbReference>
<accession>A0A4V1ADW8</accession>
<dbReference type="GO" id="GO:0043161">
    <property type="term" value="P:proteasome-mediated ubiquitin-dependent protein catabolic process"/>
    <property type="evidence" value="ECO:0007669"/>
    <property type="project" value="TreeGrafter"/>
</dbReference>
<organism evidence="8 9">
    <name type="scientific">Metschnikowia aff. pulcherrima</name>
    <dbReference type="NCBI Taxonomy" id="2163413"/>
    <lineage>
        <taxon>Eukaryota</taxon>
        <taxon>Fungi</taxon>
        <taxon>Dikarya</taxon>
        <taxon>Ascomycota</taxon>
        <taxon>Saccharomycotina</taxon>
        <taxon>Pichiomycetes</taxon>
        <taxon>Metschnikowiaceae</taxon>
        <taxon>Metschnikowia</taxon>
    </lineage>
</organism>
<dbReference type="GO" id="GO:0005634">
    <property type="term" value="C:nucleus"/>
    <property type="evidence" value="ECO:0007669"/>
    <property type="project" value="TreeGrafter"/>
</dbReference>
<evidence type="ECO:0000256" key="1">
    <source>
        <dbReference type="ARBA" id="ARBA00004496"/>
    </source>
</evidence>
<feature type="domain" description="PUL" evidence="7">
    <location>
        <begin position="485"/>
        <end position="768"/>
    </location>
</feature>
<evidence type="ECO:0000256" key="4">
    <source>
        <dbReference type="ARBA" id="ARBA00022737"/>
    </source>
</evidence>
<dbReference type="CDD" id="cd00200">
    <property type="entry name" value="WD40"/>
    <property type="match status" value="1"/>
</dbReference>
<dbReference type="SUPFAM" id="SSF50978">
    <property type="entry name" value="WD40 repeat-like"/>
    <property type="match status" value="1"/>
</dbReference>
<dbReference type="Pfam" id="PF00400">
    <property type="entry name" value="WD40"/>
    <property type="match status" value="5"/>
</dbReference>
<dbReference type="InterPro" id="IPR036322">
    <property type="entry name" value="WD40_repeat_dom_sf"/>
</dbReference>
<dbReference type="Proteomes" id="UP000292447">
    <property type="component" value="Chromosome II"/>
</dbReference>
<sequence>MYQLRTILHGHELDVRGITAIAADALVSGSRDGTARRWQLDVLLDAHYENTICFSSPTSSFINCVAAIDYVTTGPVVACGGKDAIIYLCESLESFAKPGDDFGKFQLPGHQGNVCSLHHEKDQLISGSWDCTAKVWDLNLFSVKHDLVGHAASVWDAKIVDSENDIYLTCSADRTIRKWRGNVEIGCYTGHADVVRKLYVFPGGKLFASASNDCTIKIWDTESGKELQTLHGHDSFIYDLALLSNGDLVSTAEDRSVRIWRNGSVRQAITLPCISVWCVAVLPNDDIAVGGSDKQIYVFTADQSRAATAEGIKAFDDLVRLSAISEQSIDDLKKTDIPGYDRLDSPGKEEGATVMVKSPAGVIEAHQWSGGQWVKIGDVVSSAGGSTGKTEYQGKEYDYVFDVDVEDGKPPLKLPYNATENPYEAAERFLAANDLPGSYAQEVVNFINKNTGGVALDLQLAGAAPVENLYPNPSAPAEPSKATSNFFPQKSPIVFTDYKAEQLAKGFAKFNSGQPEELAFSKDVAARVDFSLKDLLSKEALFLVTDVIPVILEKWNKTQKLIGFDLLRISILKITTVDLLQSTDAAESVFQLLSRSLEEVSEEDVTLFMMMSKFLSNLTTSTLFTQIFLTVGEDGSVVFNEYFDDLTQNLTVVVKVLTSSPFAAGHKHFKVALSSIASFFFDVLVYIAKNKSIDATPSSWKTLVAVLEDIGEDIVSADEEAAYRLVVTYGNLLVARAYEANPAWYDIAVQRYTLTRFQDVCSEIKNLT</sequence>
<evidence type="ECO:0000259" key="6">
    <source>
        <dbReference type="PROSITE" id="PS51394"/>
    </source>
</evidence>
<reference evidence="9" key="1">
    <citation type="submission" date="2019-03" db="EMBL/GenBank/DDBJ databases">
        <title>Snf2 controls pulcherriminic acid biosynthesis and connects pigmentation and antifungal activity of the yeast Metschnikowia pulcherrima.</title>
        <authorList>
            <person name="Gore-Lloyd D."/>
            <person name="Sumann I."/>
            <person name="Brachmann A.O."/>
            <person name="Schneeberger K."/>
            <person name="Ortiz-Merino R.A."/>
            <person name="Moreno-Beltran M."/>
            <person name="Schlaefli M."/>
            <person name="Kirner P."/>
            <person name="Santos Kron A."/>
            <person name="Wolfe K.H."/>
            <person name="Piel J."/>
            <person name="Ahrens C.H."/>
            <person name="Henk D."/>
            <person name="Freimoser F.M."/>
        </authorList>
    </citation>
    <scope>NUCLEOTIDE SEQUENCE [LARGE SCALE GENOMIC DNA]</scope>
    <source>
        <strain evidence="9">APC 1.2</strain>
    </source>
</reference>
<dbReference type="Gene3D" id="3.10.20.870">
    <property type="entry name" value="PFU (PLAA family ubiquitin binding), C-terminal domain"/>
    <property type="match status" value="1"/>
</dbReference>
<dbReference type="Gene3D" id="1.25.10.10">
    <property type="entry name" value="Leucine-rich Repeat Variant"/>
    <property type="match status" value="1"/>
</dbReference>
<dbReference type="InterPro" id="IPR013535">
    <property type="entry name" value="PUL_dom"/>
</dbReference>
<dbReference type="InterPro" id="IPR015943">
    <property type="entry name" value="WD40/YVTN_repeat-like_dom_sf"/>
</dbReference>
<dbReference type="InterPro" id="IPR001680">
    <property type="entry name" value="WD40_rpt"/>
</dbReference>
<dbReference type="PROSITE" id="PS50082">
    <property type="entry name" value="WD_REPEATS_2"/>
    <property type="match status" value="3"/>
</dbReference>
<proteinExistence type="predicted"/>
<dbReference type="Gene3D" id="2.130.10.10">
    <property type="entry name" value="YVTN repeat-like/Quinoprotein amine dehydrogenase"/>
    <property type="match status" value="1"/>
</dbReference>
<feature type="repeat" description="WD" evidence="5">
    <location>
        <begin position="230"/>
        <end position="260"/>
    </location>
</feature>
<dbReference type="InterPro" id="IPR038122">
    <property type="entry name" value="PFU_sf"/>
</dbReference>
<dbReference type="PRINTS" id="PR00320">
    <property type="entry name" value="GPROTEINBRPT"/>
</dbReference>
<comment type="subcellular location">
    <subcellularLocation>
        <location evidence="1">Cytoplasm</location>
    </subcellularLocation>
</comment>
<keyword evidence="4" id="KW-0677">Repeat</keyword>
<dbReference type="SMART" id="SM00320">
    <property type="entry name" value="WD40"/>
    <property type="match status" value="7"/>
</dbReference>
<gene>
    <name evidence="8" type="primary">MPUL0B03620</name>
    <name evidence="8" type="ORF">METSCH_B03620</name>
</gene>
<evidence type="ECO:0000313" key="9">
    <source>
        <dbReference type="Proteomes" id="UP000292447"/>
    </source>
</evidence>
<dbReference type="PROSITE" id="PS51396">
    <property type="entry name" value="PUL"/>
    <property type="match status" value="1"/>
</dbReference>
<dbReference type="STRING" id="2163413.A0A4V1ADW8"/>
<protein>
    <submittedName>
        <fullName evidence="8">Phospholipase A-2-activating protein</fullName>
    </submittedName>
</protein>
<evidence type="ECO:0000256" key="5">
    <source>
        <dbReference type="PROSITE-ProRule" id="PRU00221"/>
    </source>
</evidence>
<dbReference type="PROSITE" id="PS00678">
    <property type="entry name" value="WD_REPEATS_1"/>
    <property type="match status" value="1"/>
</dbReference>
<evidence type="ECO:0000256" key="3">
    <source>
        <dbReference type="ARBA" id="ARBA00022574"/>
    </source>
</evidence>
<keyword evidence="3 5" id="KW-0853">WD repeat</keyword>
<evidence type="ECO:0000313" key="8">
    <source>
        <dbReference type="EMBL" id="QBM87163.1"/>
    </source>
</evidence>
<dbReference type="AlphaFoldDB" id="A0A4V1ADW8"/>
<dbReference type="Pfam" id="PF09070">
    <property type="entry name" value="PFU"/>
    <property type="match status" value="1"/>
</dbReference>
<dbReference type="InterPro" id="IPR011989">
    <property type="entry name" value="ARM-like"/>
</dbReference>